<accession>A0A1M5LYP8</accession>
<dbReference type="AlphaFoldDB" id="A0A1M5LYP8"/>
<keyword evidence="3" id="KW-1185">Reference proteome</keyword>
<protein>
    <submittedName>
        <fullName evidence="2">Uncharacterized protein</fullName>
    </submittedName>
</protein>
<feature type="compositionally biased region" description="Polar residues" evidence="1">
    <location>
        <begin position="1"/>
        <end position="10"/>
    </location>
</feature>
<evidence type="ECO:0000256" key="1">
    <source>
        <dbReference type="SAM" id="MobiDB-lite"/>
    </source>
</evidence>
<evidence type="ECO:0000313" key="3">
    <source>
        <dbReference type="Proteomes" id="UP000184041"/>
    </source>
</evidence>
<feature type="region of interest" description="Disordered" evidence="1">
    <location>
        <begin position="1"/>
        <end position="24"/>
    </location>
</feature>
<dbReference type="Proteomes" id="UP000184041">
    <property type="component" value="Unassembled WGS sequence"/>
</dbReference>
<sequence length="39" mass="4306">MNGKTKSQKLASPGEVRPLNARDLSKKEASLRLAIINRN</sequence>
<gene>
    <name evidence="2" type="ORF">SAMN05443144_1478</name>
</gene>
<organism evidence="2 3">
    <name type="scientific">Fodinibius roseus</name>
    <dbReference type="NCBI Taxonomy" id="1194090"/>
    <lineage>
        <taxon>Bacteria</taxon>
        <taxon>Pseudomonadati</taxon>
        <taxon>Balneolota</taxon>
        <taxon>Balneolia</taxon>
        <taxon>Balneolales</taxon>
        <taxon>Balneolaceae</taxon>
        <taxon>Fodinibius</taxon>
    </lineage>
</organism>
<evidence type="ECO:0000313" key="2">
    <source>
        <dbReference type="EMBL" id="SHG70141.1"/>
    </source>
</evidence>
<dbReference type="EMBL" id="FQUS01000047">
    <property type="protein sequence ID" value="SHG70141.1"/>
    <property type="molecule type" value="Genomic_DNA"/>
</dbReference>
<name>A0A1M5LYP8_9BACT</name>
<dbReference type="STRING" id="1194090.SAMN05443144_1478"/>
<proteinExistence type="predicted"/>
<reference evidence="2 3" key="1">
    <citation type="submission" date="2016-11" db="EMBL/GenBank/DDBJ databases">
        <authorList>
            <person name="Jaros S."/>
            <person name="Januszkiewicz K."/>
            <person name="Wedrychowicz H."/>
        </authorList>
    </citation>
    <scope>NUCLEOTIDE SEQUENCE [LARGE SCALE GENOMIC DNA]</scope>
    <source>
        <strain evidence="2 3">DSM 21986</strain>
    </source>
</reference>